<proteinExistence type="predicted"/>
<dbReference type="Pfam" id="PF22998">
    <property type="entry name" value="GNAT_LYC1-like"/>
    <property type="match status" value="1"/>
</dbReference>
<evidence type="ECO:0000259" key="1">
    <source>
        <dbReference type="Pfam" id="PF22998"/>
    </source>
</evidence>
<dbReference type="Proteomes" id="UP001213000">
    <property type="component" value="Unassembled WGS sequence"/>
</dbReference>
<dbReference type="PANTHER" id="PTHR34815">
    <property type="entry name" value="LYSINE ACETYLTRANSFERASE"/>
    <property type="match status" value="1"/>
</dbReference>
<dbReference type="EMBL" id="JANIEX010000200">
    <property type="protein sequence ID" value="KAJ3571145.1"/>
    <property type="molecule type" value="Genomic_DNA"/>
</dbReference>
<comment type="caution">
    <text evidence="2">The sequence shown here is derived from an EMBL/GenBank/DDBJ whole genome shotgun (WGS) entry which is preliminary data.</text>
</comment>
<sequence>MLLSELTLYPATREQTIASWKRTAVEWGTGLTLEEYIDREFVGEKEEFARDGKQITWVLVPRTDPTTLDFCCSCETFKRRIAIARPSKSGGDKTSPLEHGYGYGIASVFTPSQNRGKGYAKHMMRLLHWVLAPEDYLSTHTFPGEWGIRPVRVPNAGDASVSALWSDVGPTFYQGCGMTIGSDGWVARDPISNIWNVHSLDLSGYEEEENVTWLGEQSIKALWEKDAAQIENEIAQRARNEGQVKTQFSFLPNEGVADFQWFRLNYHFSRYVSNPPQYCGLRVGKGDAFATWICDYRTEENKVLTLTRLRATKEEIEGLMTRILRYARDHALDGVEVWNLAPDLEKALSKFPGSRIEREEHYPAIKWYRDESVEWMFNERFCWC</sequence>
<dbReference type="PANTHER" id="PTHR34815:SF2">
    <property type="entry name" value="N-ACETYLTRANSFERASE DOMAIN-CONTAINING PROTEIN"/>
    <property type="match status" value="1"/>
</dbReference>
<accession>A0AAD5VZD7</accession>
<feature type="domain" description="LYC1 C-terminal" evidence="1">
    <location>
        <begin position="205"/>
        <end position="384"/>
    </location>
</feature>
<keyword evidence="3" id="KW-1185">Reference proteome</keyword>
<gene>
    <name evidence="2" type="ORF">NP233_g3947</name>
</gene>
<evidence type="ECO:0000313" key="2">
    <source>
        <dbReference type="EMBL" id="KAJ3571145.1"/>
    </source>
</evidence>
<name>A0AAD5VZD7_9AGAR</name>
<dbReference type="InterPro" id="IPR053013">
    <property type="entry name" value="LAT"/>
</dbReference>
<organism evidence="2 3">
    <name type="scientific">Leucocoprinus birnbaumii</name>
    <dbReference type="NCBI Taxonomy" id="56174"/>
    <lineage>
        <taxon>Eukaryota</taxon>
        <taxon>Fungi</taxon>
        <taxon>Dikarya</taxon>
        <taxon>Basidiomycota</taxon>
        <taxon>Agaricomycotina</taxon>
        <taxon>Agaricomycetes</taxon>
        <taxon>Agaricomycetidae</taxon>
        <taxon>Agaricales</taxon>
        <taxon>Agaricineae</taxon>
        <taxon>Agaricaceae</taxon>
        <taxon>Leucocoprinus</taxon>
    </lineage>
</organism>
<protein>
    <recommendedName>
        <fullName evidence="1">LYC1 C-terminal domain-containing protein</fullName>
    </recommendedName>
</protein>
<evidence type="ECO:0000313" key="3">
    <source>
        <dbReference type="Proteomes" id="UP001213000"/>
    </source>
</evidence>
<reference evidence="2" key="1">
    <citation type="submission" date="2022-07" db="EMBL/GenBank/DDBJ databases">
        <title>Genome Sequence of Leucocoprinus birnbaumii.</title>
        <authorList>
            <person name="Buettner E."/>
        </authorList>
    </citation>
    <scope>NUCLEOTIDE SEQUENCE</scope>
    <source>
        <strain evidence="2">VT141</strain>
    </source>
</reference>
<dbReference type="InterPro" id="IPR055100">
    <property type="entry name" value="GNAT_LYC1-like"/>
</dbReference>
<dbReference type="AlphaFoldDB" id="A0AAD5VZD7"/>